<gene>
    <name evidence="1" type="ORF">CTEN210_15979</name>
</gene>
<accession>A0AAD3D859</accession>
<organism evidence="1 2">
    <name type="scientific">Chaetoceros tenuissimus</name>
    <dbReference type="NCBI Taxonomy" id="426638"/>
    <lineage>
        <taxon>Eukaryota</taxon>
        <taxon>Sar</taxon>
        <taxon>Stramenopiles</taxon>
        <taxon>Ochrophyta</taxon>
        <taxon>Bacillariophyta</taxon>
        <taxon>Coscinodiscophyceae</taxon>
        <taxon>Chaetocerotophycidae</taxon>
        <taxon>Chaetocerotales</taxon>
        <taxon>Chaetocerotaceae</taxon>
        <taxon>Chaetoceros</taxon>
    </lineage>
</organism>
<comment type="caution">
    <text evidence="1">The sequence shown here is derived from an EMBL/GenBank/DDBJ whole genome shotgun (WGS) entry which is preliminary data.</text>
</comment>
<dbReference type="Proteomes" id="UP001054902">
    <property type="component" value="Unassembled WGS sequence"/>
</dbReference>
<evidence type="ECO:0000313" key="1">
    <source>
        <dbReference type="EMBL" id="GFH59503.1"/>
    </source>
</evidence>
<keyword evidence="2" id="KW-1185">Reference proteome</keyword>
<name>A0AAD3D859_9STRA</name>
<reference evidence="1 2" key="1">
    <citation type="journal article" date="2021" name="Sci. Rep.">
        <title>The genome of the diatom Chaetoceros tenuissimus carries an ancient integrated fragment of an extant virus.</title>
        <authorList>
            <person name="Hongo Y."/>
            <person name="Kimura K."/>
            <person name="Takaki Y."/>
            <person name="Yoshida Y."/>
            <person name="Baba S."/>
            <person name="Kobayashi G."/>
            <person name="Nagasaki K."/>
            <person name="Hano T."/>
            <person name="Tomaru Y."/>
        </authorList>
    </citation>
    <scope>NUCLEOTIDE SEQUENCE [LARGE SCALE GENOMIC DNA]</scope>
    <source>
        <strain evidence="1 2">NIES-3715</strain>
    </source>
</reference>
<proteinExistence type="predicted"/>
<evidence type="ECO:0000313" key="2">
    <source>
        <dbReference type="Proteomes" id="UP001054902"/>
    </source>
</evidence>
<protein>
    <submittedName>
        <fullName evidence="1">Uncharacterized protein</fullName>
    </submittedName>
</protein>
<sequence>MPTTPLCSLASAHACFREQAASNGEFTTPLCPEYQLEGRDLEMHSVAPAIKEVVVHCALMHMTALLVNISCSQRIALNQSSLILKVIGVEDTVIAYSSFQVSYRGNDGNLVTKLVAFIGNSKEETQAFVLDEEVIFKELKGVKLKKID</sequence>
<dbReference type="AlphaFoldDB" id="A0AAD3D859"/>
<dbReference type="EMBL" id="BLLK01000068">
    <property type="protein sequence ID" value="GFH59503.1"/>
    <property type="molecule type" value="Genomic_DNA"/>
</dbReference>